<evidence type="ECO:0000313" key="11">
    <source>
        <dbReference type="Proteomes" id="UP000054893"/>
    </source>
</evidence>
<organism evidence="10 11">
    <name type="scientific">Caballeronia sordidicola</name>
    <name type="common">Burkholderia sordidicola</name>
    <dbReference type="NCBI Taxonomy" id="196367"/>
    <lineage>
        <taxon>Bacteria</taxon>
        <taxon>Pseudomonadati</taxon>
        <taxon>Pseudomonadota</taxon>
        <taxon>Betaproteobacteria</taxon>
        <taxon>Burkholderiales</taxon>
        <taxon>Burkholderiaceae</taxon>
        <taxon>Caballeronia</taxon>
    </lineage>
</organism>
<dbReference type="PRINTS" id="PR00605">
    <property type="entry name" value="CYTCHROMECIC"/>
</dbReference>
<evidence type="ECO:0000256" key="5">
    <source>
        <dbReference type="ARBA" id="ARBA00023004"/>
    </source>
</evidence>
<gene>
    <name evidence="10" type="ORF">AWB64_00302</name>
</gene>
<reference evidence="10 11" key="1">
    <citation type="submission" date="2016-01" db="EMBL/GenBank/DDBJ databases">
        <authorList>
            <person name="Oliw E.H."/>
        </authorList>
    </citation>
    <scope>NUCLEOTIDE SEQUENCE [LARGE SCALE GENOMIC DNA]</scope>
    <source>
        <strain evidence="10">LMG 22029</strain>
    </source>
</reference>
<dbReference type="GO" id="GO:0016614">
    <property type="term" value="F:oxidoreductase activity, acting on CH-OH group of donors"/>
    <property type="evidence" value="ECO:0007669"/>
    <property type="project" value="InterPro"/>
</dbReference>
<feature type="binding site" description="covalent" evidence="6">
    <location>
        <position position="201"/>
    </location>
    <ligand>
        <name>heme c</name>
        <dbReference type="ChEBI" id="CHEBI:61717"/>
        <label>2</label>
    </ligand>
</feature>
<dbReference type="GO" id="GO:0020037">
    <property type="term" value="F:heme binding"/>
    <property type="evidence" value="ECO:0007669"/>
    <property type="project" value="InterPro"/>
</dbReference>
<dbReference type="GO" id="GO:0005506">
    <property type="term" value="F:iron ion binding"/>
    <property type="evidence" value="ECO:0007669"/>
    <property type="project" value="InterPro"/>
</dbReference>
<dbReference type="Gene3D" id="1.10.760.10">
    <property type="entry name" value="Cytochrome c-like domain"/>
    <property type="match status" value="2"/>
</dbReference>
<keyword evidence="2 6" id="KW-0349">Heme</keyword>
<keyword evidence="3 7" id="KW-0479">Metal-binding</keyword>
<dbReference type="PANTHER" id="PTHR35008">
    <property type="entry name" value="BLL4482 PROTEIN-RELATED"/>
    <property type="match status" value="1"/>
</dbReference>
<keyword evidence="8" id="KW-0732">Signal</keyword>
<proteinExistence type="predicted"/>
<evidence type="ECO:0000256" key="8">
    <source>
        <dbReference type="SAM" id="SignalP"/>
    </source>
</evidence>
<sequence length="427" mass="44930">MSYASTLRIGALALCIAALSACSKGPDNAPADARTSTPEQIARGRYLAKAADCAACHTIPGGAPFAGGVRLGSPFGTFYGTNITPDPEHGIGKWTAAEFYKTLHDGVTPDKQLYPAMPYTSYRTMSRADSDAIYAYLMAQKPAAVPDRKPDLKFPFNVRFAVMFWNMLFLKDSLPDASVGTSADWTRGKYLANALGHCAECHTPRGLFGQMNGAKALQGSDLGRVIPPDITPAGLAARGWTGADLQTFFATGISRQGPAFGEMHPVVFLSTQYLSPGDLRAMSVYLLGDAPPPPTPVQPVSADAAQVNKTAAGRNTYVAVCAGCHGLGGEGKPHVAVSMRGSSTLRQTDPHNLIAVMLDGMAAAEFAGTESLQAMPGFAATLDDEELAQLANYLRSNWGGQPGDVTAATVKALRDSTPHVTSHAPSH</sequence>
<dbReference type="InterPro" id="IPR008168">
    <property type="entry name" value="Cyt_C_IC"/>
</dbReference>
<evidence type="ECO:0000256" key="2">
    <source>
        <dbReference type="ARBA" id="ARBA00022617"/>
    </source>
</evidence>
<feature type="domain" description="Cytochrome c" evidence="9">
    <location>
        <begin position="308"/>
        <end position="398"/>
    </location>
</feature>
<dbReference type="PANTHER" id="PTHR35008:SF4">
    <property type="entry name" value="BLL4482 PROTEIN"/>
    <property type="match status" value="1"/>
</dbReference>
<dbReference type="InterPro" id="IPR051459">
    <property type="entry name" value="Cytochrome_c-type_DH"/>
</dbReference>
<feature type="binding site" description="covalent" evidence="6">
    <location>
        <position position="56"/>
    </location>
    <ligand>
        <name>heme c</name>
        <dbReference type="ChEBI" id="CHEBI:61717"/>
        <label>1</label>
    </ligand>
</feature>
<feature type="binding site" description="axial binding residue" evidence="7">
    <location>
        <position position="57"/>
    </location>
    <ligand>
        <name>heme c</name>
        <dbReference type="ChEBI" id="CHEBI:61717"/>
        <label>1</label>
    </ligand>
    <ligandPart>
        <name>Fe</name>
        <dbReference type="ChEBI" id="CHEBI:18248"/>
    </ligandPart>
</feature>
<dbReference type="RefSeq" id="WP_060816840.1">
    <property type="nucleotide sequence ID" value="NZ_FCOC02000001.1"/>
</dbReference>
<dbReference type="EMBL" id="FCOC02000001">
    <property type="protein sequence ID" value="SAL10600.1"/>
    <property type="molecule type" value="Genomic_DNA"/>
</dbReference>
<feature type="binding site" description="covalent" evidence="6">
    <location>
        <position position="324"/>
    </location>
    <ligand>
        <name>heme c</name>
        <dbReference type="ChEBI" id="CHEBI:61717"/>
        <label>3</label>
    </ligand>
</feature>
<dbReference type="InterPro" id="IPR036909">
    <property type="entry name" value="Cyt_c-like_dom_sf"/>
</dbReference>
<keyword evidence="5 7" id="KW-0408">Iron</keyword>
<protein>
    <submittedName>
        <fullName evidence="10">Gluconate 2-dehydrogenase (Acceptor)</fullName>
    </submittedName>
</protein>
<name>A0A158EV72_CABSO</name>
<dbReference type="GO" id="GO:0009055">
    <property type="term" value="F:electron transfer activity"/>
    <property type="evidence" value="ECO:0007669"/>
    <property type="project" value="InterPro"/>
</dbReference>
<evidence type="ECO:0000313" key="10">
    <source>
        <dbReference type="EMBL" id="SAL10600.1"/>
    </source>
</evidence>
<dbReference type="PROSITE" id="PS51007">
    <property type="entry name" value="CYTC"/>
    <property type="match status" value="3"/>
</dbReference>
<comment type="cofactor">
    <cofactor evidence="6">
        <name>heme c</name>
        <dbReference type="ChEBI" id="CHEBI:61717"/>
    </cofactor>
    <text evidence="6">Binds 3 heme c groups covalently per subunit.</text>
</comment>
<feature type="domain" description="Cytochrome c" evidence="9">
    <location>
        <begin position="183"/>
        <end position="290"/>
    </location>
</feature>
<keyword evidence="4" id="KW-0249">Electron transport</keyword>
<feature type="signal peptide" evidence="8">
    <location>
        <begin position="1"/>
        <end position="23"/>
    </location>
</feature>
<dbReference type="AlphaFoldDB" id="A0A158EV72"/>
<feature type="binding site" description="covalent" evidence="6">
    <location>
        <position position="198"/>
    </location>
    <ligand>
        <name>heme c</name>
        <dbReference type="ChEBI" id="CHEBI:61717"/>
        <label>2</label>
    </ligand>
</feature>
<dbReference type="InterPro" id="IPR014353">
    <property type="entry name" value="Membr-bd_ADH_cyt_c"/>
</dbReference>
<keyword evidence="1" id="KW-0813">Transport</keyword>
<dbReference type="InterPro" id="IPR009056">
    <property type="entry name" value="Cyt_c-like_dom"/>
</dbReference>
<evidence type="ECO:0000256" key="1">
    <source>
        <dbReference type="ARBA" id="ARBA00022448"/>
    </source>
</evidence>
<feature type="binding site" description="covalent" evidence="6">
    <location>
        <position position="53"/>
    </location>
    <ligand>
        <name>heme c</name>
        <dbReference type="ChEBI" id="CHEBI:61717"/>
        <label>1</label>
    </ligand>
</feature>
<evidence type="ECO:0000256" key="7">
    <source>
        <dbReference type="PIRSR" id="PIRSR000018-51"/>
    </source>
</evidence>
<dbReference type="PIRSF" id="PIRSF000018">
    <property type="entry name" value="Mb_ADH_cyt_c"/>
    <property type="match status" value="1"/>
</dbReference>
<dbReference type="GO" id="GO:0016020">
    <property type="term" value="C:membrane"/>
    <property type="evidence" value="ECO:0007669"/>
    <property type="project" value="InterPro"/>
</dbReference>
<dbReference type="Proteomes" id="UP000054893">
    <property type="component" value="Unassembled WGS sequence"/>
</dbReference>
<accession>A0A158EV72</accession>
<dbReference type="OrthoDB" id="9809720at2"/>
<feature type="binding site" description="covalent" evidence="6">
    <location>
        <position position="321"/>
    </location>
    <ligand>
        <name>heme c</name>
        <dbReference type="ChEBI" id="CHEBI:61717"/>
        <label>3</label>
    </ligand>
</feature>
<dbReference type="SUPFAM" id="SSF46626">
    <property type="entry name" value="Cytochrome c"/>
    <property type="match status" value="3"/>
</dbReference>
<feature type="binding site" description="axial binding residue" evidence="7">
    <location>
        <position position="202"/>
    </location>
    <ligand>
        <name>heme c</name>
        <dbReference type="ChEBI" id="CHEBI:61717"/>
        <label>2</label>
    </ligand>
    <ligandPart>
        <name>Fe</name>
        <dbReference type="ChEBI" id="CHEBI:18248"/>
    </ligandPart>
</feature>
<feature type="domain" description="Cytochrome c" evidence="9">
    <location>
        <begin position="39"/>
        <end position="141"/>
    </location>
</feature>
<evidence type="ECO:0000259" key="9">
    <source>
        <dbReference type="PROSITE" id="PS51007"/>
    </source>
</evidence>
<feature type="binding site" description="axial binding residue" evidence="7">
    <location>
        <position position="325"/>
    </location>
    <ligand>
        <name>heme c</name>
        <dbReference type="ChEBI" id="CHEBI:61717"/>
        <label>3</label>
    </ligand>
    <ligandPart>
        <name>Fe</name>
        <dbReference type="ChEBI" id="CHEBI:18248"/>
    </ligandPart>
</feature>
<feature type="chain" id="PRO_5007810241" evidence="8">
    <location>
        <begin position="24"/>
        <end position="427"/>
    </location>
</feature>
<dbReference type="Pfam" id="PF13442">
    <property type="entry name" value="Cytochrome_CBB3"/>
    <property type="match status" value="2"/>
</dbReference>
<evidence type="ECO:0000256" key="3">
    <source>
        <dbReference type="ARBA" id="ARBA00022723"/>
    </source>
</evidence>
<evidence type="ECO:0000256" key="6">
    <source>
        <dbReference type="PIRSR" id="PIRSR000018-50"/>
    </source>
</evidence>
<evidence type="ECO:0000256" key="4">
    <source>
        <dbReference type="ARBA" id="ARBA00022982"/>
    </source>
</evidence>